<keyword evidence="3 6" id="KW-1133">Transmembrane helix</keyword>
<keyword evidence="2 6" id="KW-0812">Transmembrane</keyword>
<dbReference type="RefSeq" id="WP_093974806.1">
    <property type="nucleotide sequence ID" value="NZ_FXXQ01000009.1"/>
</dbReference>
<dbReference type="Pfam" id="PF00520">
    <property type="entry name" value="Ion_trans"/>
    <property type="match status" value="1"/>
</dbReference>
<accession>A0A238J2M1</accession>
<feature type="transmembrane region" description="Helical" evidence="6">
    <location>
        <begin position="194"/>
        <end position="218"/>
    </location>
</feature>
<proteinExistence type="predicted"/>
<feature type="transmembrane region" description="Helical" evidence="6">
    <location>
        <begin position="12"/>
        <end position="31"/>
    </location>
</feature>
<dbReference type="InterPro" id="IPR027359">
    <property type="entry name" value="Volt_channel_dom_sf"/>
</dbReference>
<feature type="coiled-coil region" evidence="5">
    <location>
        <begin position="226"/>
        <end position="260"/>
    </location>
</feature>
<dbReference type="OrthoDB" id="5297065at2"/>
<dbReference type="PANTHER" id="PTHR10037:SF62">
    <property type="entry name" value="SODIUM CHANNEL PROTEIN 60E"/>
    <property type="match status" value="1"/>
</dbReference>
<feature type="transmembrane region" description="Helical" evidence="6">
    <location>
        <begin position="78"/>
        <end position="101"/>
    </location>
</feature>
<evidence type="ECO:0000256" key="1">
    <source>
        <dbReference type="ARBA" id="ARBA00004141"/>
    </source>
</evidence>
<evidence type="ECO:0000256" key="2">
    <source>
        <dbReference type="ARBA" id="ARBA00022692"/>
    </source>
</evidence>
<name>A0A238J2M1_9RHOB</name>
<dbReference type="InterPro" id="IPR005821">
    <property type="entry name" value="Ion_trans_dom"/>
</dbReference>
<protein>
    <submittedName>
        <fullName evidence="8">Ion transport protein</fullName>
    </submittedName>
</protein>
<evidence type="ECO:0000313" key="9">
    <source>
        <dbReference type="Proteomes" id="UP000201838"/>
    </source>
</evidence>
<keyword evidence="5" id="KW-0175">Coiled coil</keyword>
<evidence type="ECO:0000259" key="7">
    <source>
        <dbReference type="Pfam" id="PF00520"/>
    </source>
</evidence>
<evidence type="ECO:0000256" key="5">
    <source>
        <dbReference type="SAM" id="Coils"/>
    </source>
</evidence>
<keyword evidence="9" id="KW-1185">Reference proteome</keyword>
<dbReference type="Proteomes" id="UP000201838">
    <property type="component" value="Unassembled WGS sequence"/>
</dbReference>
<dbReference type="InterPro" id="IPR043203">
    <property type="entry name" value="VGCC_Ca_Na"/>
</dbReference>
<reference evidence="8 9" key="1">
    <citation type="submission" date="2017-05" db="EMBL/GenBank/DDBJ databases">
        <authorList>
            <person name="Song R."/>
            <person name="Chenine A.L."/>
            <person name="Ruprecht R.M."/>
        </authorList>
    </citation>
    <scope>NUCLEOTIDE SEQUENCE [LARGE SCALE GENOMIC DNA]</scope>
    <source>
        <strain evidence="8 9">CECT 8489</strain>
    </source>
</reference>
<feature type="domain" description="Ion transport" evidence="7">
    <location>
        <begin position="11"/>
        <end position="227"/>
    </location>
</feature>
<dbReference type="Gene3D" id="1.20.120.350">
    <property type="entry name" value="Voltage-gated potassium channels. Chain C"/>
    <property type="match status" value="1"/>
</dbReference>
<dbReference type="AlphaFoldDB" id="A0A238J2M1"/>
<dbReference type="GO" id="GO:0005248">
    <property type="term" value="F:voltage-gated sodium channel activity"/>
    <property type="evidence" value="ECO:0007669"/>
    <property type="project" value="TreeGrafter"/>
</dbReference>
<dbReference type="SUPFAM" id="SSF81324">
    <property type="entry name" value="Voltage-gated potassium channels"/>
    <property type="match status" value="1"/>
</dbReference>
<gene>
    <name evidence="8" type="ORF">BOA8489_02697</name>
</gene>
<comment type="subcellular location">
    <subcellularLocation>
        <location evidence="1">Membrane</location>
        <topology evidence="1">Multi-pass membrane protein</topology>
    </subcellularLocation>
</comment>
<sequence length="261" mass="28990">MNTALSRLLNHRLFEPVIMALIIFNAIILALETSPTIMAFAGPLILALDKIVLGIFVVEIILRMFHDFRGFWRDPWRIFDFLVVAIAIVPTTGALSALRAFRILRVLRLVSAVPQMRRVVAGLLTALPGMGSIVALLGLIFFVFSVISTKLLGEAFPEWFGSLGASAYTLFQVMTLESWSMGIVRPVMEIFPMAWLLFVPFIILTAFAVLNLFIGVIVDAMQSENAENAHDEREAMKNESAAILEEVRALRAELAALKADR</sequence>
<evidence type="ECO:0000256" key="4">
    <source>
        <dbReference type="ARBA" id="ARBA00023136"/>
    </source>
</evidence>
<evidence type="ECO:0000256" key="6">
    <source>
        <dbReference type="SAM" id="Phobius"/>
    </source>
</evidence>
<organism evidence="8 9">
    <name type="scientific">Boseongicola aestuarii</name>
    <dbReference type="NCBI Taxonomy" id="1470561"/>
    <lineage>
        <taxon>Bacteria</taxon>
        <taxon>Pseudomonadati</taxon>
        <taxon>Pseudomonadota</taxon>
        <taxon>Alphaproteobacteria</taxon>
        <taxon>Rhodobacterales</taxon>
        <taxon>Paracoccaceae</taxon>
        <taxon>Boseongicola</taxon>
    </lineage>
</organism>
<feature type="transmembrane region" description="Helical" evidence="6">
    <location>
        <begin position="37"/>
        <end position="58"/>
    </location>
</feature>
<dbReference type="EMBL" id="FXXQ01000009">
    <property type="protein sequence ID" value="SMX24571.1"/>
    <property type="molecule type" value="Genomic_DNA"/>
</dbReference>
<dbReference type="PANTHER" id="PTHR10037">
    <property type="entry name" value="VOLTAGE-GATED CATION CHANNEL CALCIUM AND SODIUM"/>
    <property type="match status" value="1"/>
</dbReference>
<feature type="transmembrane region" description="Helical" evidence="6">
    <location>
        <begin position="121"/>
        <end position="144"/>
    </location>
</feature>
<evidence type="ECO:0000313" key="8">
    <source>
        <dbReference type="EMBL" id="SMX24571.1"/>
    </source>
</evidence>
<feature type="transmembrane region" description="Helical" evidence="6">
    <location>
        <begin position="156"/>
        <end position="174"/>
    </location>
</feature>
<dbReference type="Gene3D" id="1.10.287.70">
    <property type="match status" value="1"/>
</dbReference>
<keyword evidence="4 6" id="KW-0472">Membrane</keyword>
<evidence type="ECO:0000256" key="3">
    <source>
        <dbReference type="ARBA" id="ARBA00022989"/>
    </source>
</evidence>
<dbReference type="GO" id="GO:0001518">
    <property type="term" value="C:voltage-gated sodium channel complex"/>
    <property type="evidence" value="ECO:0007669"/>
    <property type="project" value="TreeGrafter"/>
</dbReference>